<dbReference type="PANTHER" id="PTHR10157:SF23">
    <property type="entry name" value="MOXD1 HOMOLOG 1"/>
    <property type="match status" value="1"/>
</dbReference>
<dbReference type="CDD" id="cd09631">
    <property type="entry name" value="DOMON_DOH"/>
    <property type="match status" value="1"/>
</dbReference>
<gene>
    <name evidence="3" type="ORF">QTG54_007551</name>
</gene>
<dbReference type="InterPro" id="IPR014784">
    <property type="entry name" value="Cu2_ascorb_mOase-like_C"/>
</dbReference>
<dbReference type="Proteomes" id="UP001224775">
    <property type="component" value="Unassembled WGS sequence"/>
</dbReference>
<keyword evidence="1" id="KW-1015">Disulfide bond</keyword>
<dbReference type="EMBL" id="JATAAI010000012">
    <property type="protein sequence ID" value="KAK1741978.1"/>
    <property type="molecule type" value="Genomic_DNA"/>
</dbReference>
<dbReference type="InterPro" id="IPR045266">
    <property type="entry name" value="DOH_DOMON"/>
</dbReference>
<evidence type="ECO:0000259" key="2">
    <source>
        <dbReference type="Pfam" id="PF03712"/>
    </source>
</evidence>
<dbReference type="InterPro" id="IPR024548">
    <property type="entry name" value="Cu2_monoox_C"/>
</dbReference>
<dbReference type="InterPro" id="IPR008977">
    <property type="entry name" value="PHM/PNGase_F_dom_sf"/>
</dbReference>
<evidence type="ECO:0000256" key="1">
    <source>
        <dbReference type="ARBA" id="ARBA00023157"/>
    </source>
</evidence>
<dbReference type="InterPro" id="IPR000945">
    <property type="entry name" value="DBH-like"/>
</dbReference>
<organism evidence="3 4">
    <name type="scientific">Skeletonema marinoi</name>
    <dbReference type="NCBI Taxonomy" id="267567"/>
    <lineage>
        <taxon>Eukaryota</taxon>
        <taxon>Sar</taxon>
        <taxon>Stramenopiles</taxon>
        <taxon>Ochrophyta</taxon>
        <taxon>Bacillariophyta</taxon>
        <taxon>Coscinodiscophyceae</taxon>
        <taxon>Thalassiosirophycidae</taxon>
        <taxon>Thalassiosirales</taxon>
        <taxon>Skeletonemataceae</taxon>
        <taxon>Skeletonema</taxon>
        <taxon>Skeletonema marinoi-dohrnii complex</taxon>
    </lineage>
</organism>
<dbReference type="Gene3D" id="2.60.120.230">
    <property type="match status" value="1"/>
</dbReference>
<protein>
    <submittedName>
        <fullName evidence="3">Dopamine beta-hydroxylase-related protein</fullName>
        <ecNumber evidence="3">1.14.17.-</ecNumber>
    </submittedName>
</protein>
<dbReference type="Pfam" id="PF03712">
    <property type="entry name" value="Cu2_monoox_C"/>
    <property type="match status" value="1"/>
</dbReference>
<dbReference type="InterPro" id="IPR036939">
    <property type="entry name" value="Cu2_ascorb_mOase_N_sf"/>
</dbReference>
<dbReference type="Gene3D" id="2.60.120.310">
    <property type="entry name" value="Copper type II, ascorbate-dependent monooxygenase, N-terminal domain"/>
    <property type="match status" value="1"/>
</dbReference>
<dbReference type="GO" id="GO:0005507">
    <property type="term" value="F:copper ion binding"/>
    <property type="evidence" value="ECO:0007669"/>
    <property type="project" value="InterPro"/>
</dbReference>
<dbReference type="EC" id="1.14.17.-" evidence="3"/>
<dbReference type="PANTHER" id="PTHR10157">
    <property type="entry name" value="DOPAMINE BETA HYDROXYLASE RELATED"/>
    <property type="match status" value="1"/>
</dbReference>
<name>A0AAD8YA21_9STRA</name>
<sequence>MTPLHHLHERYDRSSKLSDEVHLFWTLTSSTVESSLSEQANGRNSDVNEIQFAIAYNLPNLALHDHNMNDEDEQDLVQTHVDNIDDLHEDETKEHTKDSNSWLAFGISPQGGMIGADFMIYLPHRHSQQQQEPLLLDAHGIQYSFPIVDSCGQDWTLLNSSVIVIPNEEECSHPCEGCNSTNTKTECDTTTSWHILQVKRALSSNDVNEDVPFLNDSSVGLTNPTFVLAAWGKLKNGVERESDGRRRRTEHDRILVEAASDGDDDVSSLDLTSVILPHGPLQCVSTTVRFFDEAQPESDDGNDDSTTTAKATTTAAASQAFYNMPYIDLIPNEPFPIPNDETTYKNFCFKITEYPQLTQLLNNQQSDDQTVHIVGFIQDGSPVHHMDLHGTRSSILGADTRLCRVYMELIHPWEAGSPREFALPMEAGIPMGYGNENVDSSSSSNDGGGYKAFRLEVHYHNPHRRDGMLDQSGVRIYYSIKKREHVAGLMLLGDYMLKLRGSYTVGAATNDKDANSTTAIVASSSKEFGYGMKHSFYCPSSCFSKERWGRNSVVTVFREVLHMHKSGERMTNIHMDSNGTILCASEANYFDFSRGAGYGSRVNLPYQINEGDSFVTSCYFAKRGTTWGSSSGDEMCQTFMWYYPQEEDFSLSCGYADALTRKANDTLDPS</sequence>
<accession>A0AAD8YA21</accession>
<keyword evidence="4" id="KW-1185">Reference proteome</keyword>
<reference evidence="3" key="1">
    <citation type="submission" date="2023-06" db="EMBL/GenBank/DDBJ databases">
        <title>Survivors Of The Sea: Transcriptome response of Skeletonema marinoi to long-term dormancy.</title>
        <authorList>
            <person name="Pinder M.I.M."/>
            <person name="Kourtchenko O."/>
            <person name="Robertson E.K."/>
            <person name="Larsson T."/>
            <person name="Maumus F."/>
            <person name="Osuna-Cruz C.M."/>
            <person name="Vancaester E."/>
            <person name="Stenow R."/>
            <person name="Vandepoele K."/>
            <person name="Ploug H."/>
            <person name="Bruchert V."/>
            <person name="Godhe A."/>
            <person name="Topel M."/>
        </authorList>
    </citation>
    <scope>NUCLEOTIDE SEQUENCE</scope>
    <source>
        <strain evidence="3">R05AC</strain>
    </source>
</reference>
<comment type="caution">
    <text evidence="3">The sequence shown here is derived from an EMBL/GenBank/DDBJ whole genome shotgun (WGS) entry which is preliminary data.</text>
</comment>
<evidence type="ECO:0000313" key="4">
    <source>
        <dbReference type="Proteomes" id="UP001224775"/>
    </source>
</evidence>
<dbReference type="SUPFAM" id="SSF49742">
    <property type="entry name" value="PHM/PNGase F"/>
    <property type="match status" value="2"/>
</dbReference>
<dbReference type="GO" id="GO:0004500">
    <property type="term" value="F:dopamine beta-monooxygenase activity"/>
    <property type="evidence" value="ECO:0007669"/>
    <property type="project" value="InterPro"/>
</dbReference>
<proteinExistence type="predicted"/>
<feature type="domain" description="Copper type II ascorbate-dependent monooxygenase C-terminal" evidence="2">
    <location>
        <begin position="535"/>
        <end position="646"/>
    </location>
</feature>
<keyword evidence="3" id="KW-0560">Oxidoreductase</keyword>
<dbReference type="AlphaFoldDB" id="A0AAD8YA21"/>
<evidence type="ECO:0000313" key="3">
    <source>
        <dbReference type="EMBL" id="KAK1741978.1"/>
    </source>
</evidence>